<feature type="domain" description="TonB-dependent receptor-like beta-barrel" evidence="14">
    <location>
        <begin position="423"/>
        <end position="932"/>
    </location>
</feature>
<evidence type="ECO:0000259" key="15">
    <source>
        <dbReference type="Pfam" id="PF07715"/>
    </source>
</evidence>
<dbReference type="InterPro" id="IPR037066">
    <property type="entry name" value="Plug_dom_sf"/>
</dbReference>
<evidence type="ECO:0000256" key="8">
    <source>
        <dbReference type="ARBA" id="ARBA00023237"/>
    </source>
</evidence>
<feature type="domain" description="TonB-dependent receptor plug" evidence="15">
    <location>
        <begin position="55"/>
        <end position="167"/>
    </location>
</feature>
<dbReference type="Pfam" id="PF07715">
    <property type="entry name" value="Plug"/>
    <property type="match status" value="1"/>
</dbReference>
<evidence type="ECO:0000256" key="12">
    <source>
        <dbReference type="SAM" id="MobiDB-lite"/>
    </source>
</evidence>
<organism evidence="16 17">
    <name type="scientific">Shewanella putrefaciens</name>
    <name type="common">Pseudomonas putrefaciens</name>
    <dbReference type="NCBI Taxonomy" id="24"/>
    <lineage>
        <taxon>Bacteria</taxon>
        <taxon>Pseudomonadati</taxon>
        <taxon>Pseudomonadota</taxon>
        <taxon>Gammaproteobacteria</taxon>
        <taxon>Alteromonadales</taxon>
        <taxon>Shewanellaceae</taxon>
        <taxon>Shewanella</taxon>
    </lineage>
</organism>
<evidence type="ECO:0000256" key="7">
    <source>
        <dbReference type="ARBA" id="ARBA00023136"/>
    </source>
</evidence>
<reference evidence="16 17" key="1">
    <citation type="submission" date="2021-08" db="EMBL/GenBank/DDBJ databases">
        <title>Shewanella putrefaciens YZ-J, complete genome.</title>
        <authorList>
            <person name="Yi Z."/>
        </authorList>
    </citation>
    <scope>NUCLEOTIDE SEQUENCE [LARGE SCALE GENOMIC DNA]</scope>
    <source>
        <strain evidence="16 17">YZ-J</strain>
    </source>
</reference>
<evidence type="ECO:0000313" key="17">
    <source>
        <dbReference type="Proteomes" id="UP000827084"/>
    </source>
</evidence>
<accession>A0ABX8X870</accession>
<evidence type="ECO:0000313" key="16">
    <source>
        <dbReference type="EMBL" id="QYX71480.1"/>
    </source>
</evidence>
<dbReference type="InterPro" id="IPR039426">
    <property type="entry name" value="TonB-dep_rcpt-like"/>
</dbReference>
<evidence type="ECO:0000256" key="11">
    <source>
        <dbReference type="RuleBase" id="RU003357"/>
    </source>
</evidence>
<keyword evidence="4 9" id="KW-0812">Transmembrane</keyword>
<sequence>MRANSTLAKAVRFALISGATTAVLSTSVAIAAEDGAKVERIEVTGSRIIREGAIAPTPVTVITGDELLSTGVTNIGEALNQLPALGNTYSLANSGRFIGTSGLNLLDLRSMGTDRTLVLVNGKRHVASSAGTSSVDVNTIPSVWIEKVEVITGGASAIYGADAVTGVVNFILKKDVEGLDVSATKGWAGDNPLSKDRVALSYGTNFDQNRGNVAFAVEYSAQNQLKAFDRDETSTSFTNLKNTNRPIGPDGKPIDSNHPSDPDKYYTPNGGHYTISNAGTFFLDGWKTFNPDGSLRDVYSGPKVDGIYCVDCDYTNLNQFVELQPEFERYNINFKTNYQLNDNMNAYFEAKYVNSQASNEGQPAFFFGRDSVNILKNTDVKIDNAFISPELVALMKANKDAQGNPAPLDTINIRRFMTDLGQRIEDDTRETQRYVLGLEGLVFEDWDYDVYGVYGQTDLERVNKNNLVLANYQHALDSINVDGIAVCRDEDARAAGCVPLDIFGFGKPSQAAIDYVNTTSTGTSVIKQTVLGGSLTNSALFDMPAGVVGFSTGVEYRKEESEIFEPANAAGTFFNALGEDKGDFDVKEVFAEVSVPLLADLPMIRQLDMELAVRFADYSTIGNATTWKAGLSWEVNDDLRIRSTYSEAIRAPNISELYGAESQTFFSIEDACRTKYLNDLSNPDIRKANCAALGVPSDFNSDYDSKRVEGVSSGNRALDPEESKSYTVGLAYQPNFIDGLSITTDYWNITIDDAISAVSAQNIIDRCVDSASGINNEYCALITRNPTTNEITSIRQSSLNIASLEAAGIDFDIGYNFDAFGGDFRTNLIATRLLKRKDYSFQDDPNDFEELAGTLGYAKWQANWSLNYSIAQWSANWRTRFIDGVSLYTDKELARNANPSSNMEYGVYFISDISVAYAFDSGVTLKFGIDNVLDRDLPYGTTGTSAGAAAYDNVGRFFHTTASFKF</sequence>
<evidence type="ECO:0000256" key="4">
    <source>
        <dbReference type="ARBA" id="ARBA00022692"/>
    </source>
</evidence>
<comment type="subcellular location">
    <subcellularLocation>
        <location evidence="1 9">Cell outer membrane</location>
        <topology evidence="1 9">Multi-pass membrane protein</topology>
    </subcellularLocation>
</comment>
<dbReference type="Gene3D" id="2.40.170.20">
    <property type="entry name" value="TonB-dependent receptor, beta-barrel domain"/>
    <property type="match status" value="1"/>
</dbReference>
<keyword evidence="16" id="KW-0675">Receptor</keyword>
<keyword evidence="8 9" id="KW-0998">Cell outer membrane</keyword>
<keyword evidence="5 13" id="KW-0732">Signal</keyword>
<feature type="compositionally biased region" description="Polar residues" evidence="12">
    <location>
        <begin position="236"/>
        <end position="245"/>
    </location>
</feature>
<keyword evidence="2 9" id="KW-0813">Transport</keyword>
<dbReference type="InterPro" id="IPR012910">
    <property type="entry name" value="Plug_dom"/>
</dbReference>
<keyword evidence="3 9" id="KW-1134">Transmembrane beta strand</keyword>
<dbReference type="SUPFAM" id="SSF56935">
    <property type="entry name" value="Porins"/>
    <property type="match status" value="1"/>
</dbReference>
<dbReference type="PROSITE" id="PS52016">
    <property type="entry name" value="TONB_DEPENDENT_REC_3"/>
    <property type="match status" value="1"/>
</dbReference>
<feature type="short sequence motif" description="TonB C-terminal box" evidence="10">
    <location>
        <begin position="949"/>
        <end position="966"/>
    </location>
</feature>
<evidence type="ECO:0000256" key="5">
    <source>
        <dbReference type="ARBA" id="ARBA00022729"/>
    </source>
</evidence>
<feature type="signal peptide" evidence="13">
    <location>
        <begin position="1"/>
        <end position="31"/>
    </location>
</feature>
<evidence type="ECO:0000256" key="6">
    <source>
        <dbReference type="ARBA" id="ARBA00023077"/>
    </source>
</evidence>
<dbReference type="InterPro" id="IPR010917">
    <property type="entry name" value="TonB_rcpt_CS"/>
</dbReference>
<evidence type="ECO:0000256" key="3">
    <source>
        <dbReference type="ARBA" id="ARBA00022452"/>
    </source>
</evidence>
<keyword evidence="7 9" id="KW-0472">Membrane</keyword>
<evidence type="ECO:0000259" key="14">
    <source>
        <dbReference type="Pfam" id="PF00593"/>
    </source>
</evidence>
<name>A0ABX8X870_SHEPU</name>
<feature type="compositionally biased region" description="Basic and acidic residues" evidence="12">
    <location>
        <begin position="252"/>
        <end position="261"/>
    </location>
</feature>
<feature type="region of interest" description="Disordered" evidence="12">
    <location>
        <begin position="236"/>
        <end position="261"/>
    </location>
</feature>
<dbReference type="Pfam" id="PF00593">
    <property type="entry name" value="TonB_dep_Rec_b-barrel"/>
    <property type="match status" value="1"/>
</dbReference>
<proteinExistence type="inferred from homology"/>
<dbReference type="Gene3D" id="2.170.130.10">
    <property type="entry name" value="TonB-dependent receptor, plug domain"/>
    <property type="match status" value="1"/>
</dbReference>
<dbReference type="PANTHER" id="PTHR47234">
    <property type="match status" value="1"/>
</dbReference>
<dbReference type="InterPro" id="IPR036942">
    <property type="entry name" value="Beta-barrel_TonB_sf"/>
</dbReference>
<keyword evidence="17" id="KW-1185">Reference proteome</keyword>
<evidence type="ECO:0000256" key="10">
    <source>
        <dbReference type="PROSITE-ProRule" id="PRU10144"/>
    </source>
</evidence>
<dbReference type="GeneID" id="67443962"/>
<dbReference type="EMBL" id="CP080635">
    <property type="protein sequence ID" value="QYX71480.1"/>
    <property type="molecule type" value="Genomic_DNA"/>
</dbReference>
<keyword evidence="6 11" id="KW-0798">TonB box</keyword>
<dbReference type="InterPro" id="IPR000531">
    <property type="entry name" value="Beta-barrel_TonB"/>
</dbReference>
<protein>
    <submittedName>
        <fullName evidence="16">TonB-dependent receptor</fullName>
    </submittedName>
</protein>
<gene>
    <name evidence="16" type="ORF">K3G22_11840</name>
</gene>
<dbReference type="PROSITE" id="PS01156">
    <property type="entry name" value="TONB_DEPENDENT_REC_2"/>
    <property type="match status" value="1"/>
</dbReference>
<dbReference type="Proteomes" id="UP000827084">
    <property type="component" value="Chromosome"/>
</dbReference>
<dbReference type="RefSeq" id="WP_011788972.1">
    <property type="nucleotide sequence ID" value="NZ_CP028435.1"/>
</dbReference>
<comment type="similarity">
    <text evidence="9 11">Belongs to the TonB-dependent receptor family.</text>
</comment>
<evidence type="ECO:0000256" key="1">
    <source>
        <dbReference type="ARBA" id="ARBA00004571"/>
    </source>
</evidence>
<feature type="chain" id="PRO_5045148371" evidence="13">
    <location>
        <begin position="32"/>
        <end position="966"/>
    </location>
</feature>
<evidence type="ECO:0000256" key="13">
    <source>
        <dbReference type="SAM" id="SignalP"/>
    </source>
</evidence>
<dbReference type="PANTHER" id="PTHR47234:SF2">
    <property type="entry name" value="TONB-DEPENDENT RECEPTOR"/>
    <property type="match status" value="1"/>
</dbReference>
<evidence type="ECO:0000256" key="9">
    <source>
        <dbReference type="PROSITE-ProRule" id="PRU01360"/>
    </source>
</evidence>
<evidence type="ECO:0000256" key="2">
    <source>
        <dbReference type="ARBA" id="ARBA00022448"/>
    </source>
</evidence>